<protein>
    <recommendedName>
        <fullName evidence="6">Ribosomal processing cysteine protease Prp</fullName>
    </recommendedName>
</protein>
<dbReference type="SMR" id="A0A0R1WCB2"/>
<dbReference type="InterPro" id="IPR036764">
    <property type="entry name" value="Peptidase_Prp_sf"/>
</dbReference>
<name>A0A0R1WCB2_9LACO</name>
<accession>A0A0R1WCB2</accession>
<evidence type="ECO:0000313" key="7">
    <source>
        <dbReference type="EMBL" id="KRM13177.1"/>
    </source>
</evidence>
<dbReference type="OrthoDB" id="48998at2"/>
<dbReference type="GO" id="GO:0006508">
    <property type="term" value="P:proteolysis"/>
    <property type="evidence" value="ECO:0007669"/>
    <property type="project" value="UniProtKB-KW"/>
</dbReference>
<dbReference type="GO" id="GO:0008234">
    <property type="term" value="F:cysteine-type peptidase activity"/>
    <property type="evidence" value="ECO:0007669"/>
    <property type="project" value="UniProtKB-KW"/>
</dbReference>
<reference evidence="7 8" key="1">
    <citation type="journal article" date="2015" name="Genome Announc.">
        <title>Expanding the biotechnology potential of lactobacilli through comparative genomics of 213 strains and associated genera.</title>
        <authorList>
            <person name="Sun Z."/>
            <person name="Harris H.M."/>
            <person name="McCann A."/>
            <person name="Guo C."/>
            <person name="Argimon S."/>
            <person name="Zhang W."/>
            <person name="Yang X."/>
            <person name="Jeffery I.B."/>
            <person name="Cooney J.C."/>
            <person name="Kagawa T.F."/>
            <person name="Liu W."/>
            <person name="Song Y."/>
            <person name="Salvetti E."/>
            <person name="Wrobel A."/>
            <person name="Rasinkangas P."/>
            <person name="Parkhill J."/>
            <person name="Rea M.C."/>
            <person name="O'Sullivan O."/>
            <person name="Ritari J."/>
            <person name="Douillard F.P."/>
            <person name="Paul Ross R."/>
            <person name="Yang R."/>
            <person name="Briner A.E."/>
            <person name="Felis G.E."/>
            <person name="de Vos W.M."/>
            <person name="Barrangou R."/>
            <person name="Klaenhammer T.R."/>
            <person name="Caufield P.W."/>
            <person name="Cui Y."/>
            <person name="Zhang H."/>
            <person name="O'Toole P.W."/>
        </authorList>
    </citation>
    <scope>NUCLEOTIDE SEQUENCE [LARGE SCALE GENOMIC DNA]</scope>
    <source>
        <strain evidence="7 8">DSM 5007</strain>
    </source>
</reference>
<keyword evidence="2" id="KW-0645">Protease</keyword>
<dbReference type="RefSeq" id="WP_010622074.1">
    <property type="nucleotide sequence ID" value="NZ_AZGF01000003.1"/>
</dbReference>
<dbReference type="Proteomes" id="UP000051820">
    <property type="component" value="Unassembled WGS sequence"/>
</dbReference>
<dbReference type="eggNOG" id="COG2868">
    <property type="taxonomic scope" value="Bacteria"/>
</dbReference>
<keyword evidence="1" id="KW-0690">Ribosome biogenesis</keyword>
<dbReference type="PANTHER" id="PTHR39178">
    <property type="entry name" value="HYPOTHETICAL RIBOSOME-ASSOCIATED PROTEIN"/>
    <property type="match status" value="1"/>
</dbReference>
<gene>
    <name evidence="7" type="ORF">FD16_GL001321</name>
</gene>
<dbReference type="CDD" id="cd16332">
    <property type="entry name" value="Prp-like"/>
    <property type="match status" value="1"/>
</dbReference>
<dbReference type="PATRIC" id="fig|1423807.3.peg.1348"/>
<dbReference type="AlphaFoldDB" id="A0A0R1WCB2"/>
<dbReference type="SUPFAM" id="SSF118010">
    <property type="entry name" value="TM1457-like"/>
    <property type="match status" value="1"/>
</dbReference>
<proteinExistence type="inferred from homology"/>
<evidence type="ECO:0000313" key="8">
    <source>
        <dbReference type="Proteomes" id="UP000051820"/>
    </source>
</evidence>
<evidence type="ECO:0000256" key="2">
    <source>
        <dbReference type="ARBA" id="ARBA00022670"/>
    </source>
</evidence>
<comment type="caution">
    <text evidence="7">The sequence shown here is derived from an EMBL/GenBank/DDBJ whole genome shotgun (WGS) entry which is preliminary data.</text>
</comment>
<dbReference type="Gene3D" id="3.30.70.1490">
    <property type="entry name" value="Cysteine protease Prp"/>
    <property type="match status" value="1"/>
</dbReference>
<evidence type="ECO:0000256" key="3">
    <source>
        <dbReference type="ARBA" id="ARBA00022801"/>
    </source>
</evidence>
<keyword evidence="7" id="KW-0687">Ribonucleoprotein</keyword>
<organism evidence="7 8">
    <name type="scientific">Paucilactobacillus suebicus DSM 5007 = KCTC 3549</name>
    <dbReference type="NCBI Taxonomy" id="1423807"/>
    <lineage>
        <taxon>Bacteria</taxon>
        <taxon>Bacillati</taxon>
        <taxon>Bacillota</taxon>
        <taxon>Bacilli</taxon>
        <taxon>Lactobacillales</taxon>
        <taxon>Lactobacillaceae</taxon>
        <taxon>Paucilactobacillus</taxon>
    </lineage>
</organism>
<dbReference type="Pfam" id="PF04327">
    <property type="entry name" value="Peptidase_Prp"/>
    <property type="match status" value="1"/>
</dbReference>
<keyword evidence="7" id="KW-0689">Ribosomal protein</keyword>
<dbReference type="PANTHER" id="PTHR39178:SF1">
    <property type="entry name" value="RIBOSOMAL-PROCESSING CYSTEINE PROTEASE PRP"/>
    <property type="match status" value="1"/>
</dbReference>
<dbReference type="EMBL" id="AZGF01000003">
    <property type="protein sequence ID" value="KRM13177.1"/>
    <property type="molecule type" value="Genomic_DNA"/>
</dbReference>
<evidence type="ECO:0000256" key="4">
    <source>
        <dbReference type="ARBA" id="ARBA00022807"/>
    </source>
</evidence>
<evidence type="ECO:0000256" key="5">
    <source>
        <dbReference type="ARBA" id="ARBA00044503"/>
    </source>
</evidence>
<sequence length="108" mass="11769">MIKAIFFQDQNSNFSSFSITGHAESGPYGQDIVCAAVSGLSITIINGLKDIANDNPQVIIDEDNGGLMKVDKLSSQHDTQILLETFYNGIADMAESYPKNLTLKLKTQ</sequence>
<dbReference type="STRING" id="1423807.FD16_GL001321"/>
<dbReference type="GO" id="GO:0042254">
    <property type="term" value="P:ribosome biogenesis"/>
    <property type="evidence" value="ECO:0007669"/>
    <property type="project" value="UniProtKB-KW"/>
</dbReference>
<keyword evidence="4" id="KW-0788">Thiol protease</keyword>
<evidence type="ECO:0000256" key="6">
    <source>
        <dbReference type="ARBA" id="ARBA00044538"/>
    </source>
</evidence>
<dbReference type="GO" id="GO:0005840">
    <property type="term" value="C:ribosome"/>
    <property type="evidence" value="ECO:0007669"/>
    <property type="project" value="UniProtKB-KW"/>
</dbReference>
<keyword evidence="8" id="KW-1185">Reference proteome</keyword>
<evidence type="ECO:0000256" key="1">
    <source>
        <dbReference type="ARBA" id="ARBA00022517"/>
    </source>
</evidence>
<keyword evidence="3" id="KW-0378">Hydrolase</keyword>
<dbReference type="InterPro" id="IPR007422">
    <property type="entry name" value="Peptidase_Prp"/>
</dbReference>
<comment type="similarity">
    <text evidence="5">Belongs to the Prp family.</text>
</comment>